<evidence type="ECO:0000313" key="1">
    <source>
        <dbReference type="EMBL" id="TQV92613.1"/>
    </source>
</evidence>
<protein>
    <submittedName>
        <fullName evidence="1">Uncharacterized protein</fullName>
    </submittedName>
</protein>
<name>A0A545UT28_9HYPO</name>
<dbReference type="Proteomes" id="UP000315783">
    <property type="component" value="Unassembled WGS sequence"/>
</dbReference>
<dbReference type="EMBL" id="SPUK01000014">
    <property type="protein sequence ID" value="TQV92613.1"/>
    <property type="molecule type" value="Genomic_DNA"/>
</dbReference>
<accession>A0A545UT28</accession>
<evidence type="ECO:0000313" key="2">
    <source>
        <dbReference type="Proteomes" id="UP000315783"/>
    </source>
</evidence>
<comment type="caution">
    <text evidence="1">The sequence shown here is derived from an EMBL/GenBank/DDBJ whole genome shotgun (WGS) entry which is preliminary data.</text>
</comment>
<dbReference type="AlphaFoldDB" id="A0A545UT28"/>
<sequence>MPAADPFPQLTGDFPASNSSFPSTHLFHAHLVAAVYKSCAYAIAVAIIVHACETSSPCPAIQHCSSNWPLRAFLVATSCFLLQRPRTALRWVIRHQLGI</sequence>
<organism evidence="1 2">
    <name type="scientific">Cordyceps javanica</name>
    <dbReference type="NCBI Taxonomy" id="43265"/>
    <lineage>
        <taxon>Eukaryota</taxon>
        <taxon>Fungi</taxon>
        <taxon>Dikarya</taxon>
        <taxon>Ascomycota</taxon>
        <taxon>Pezizomycotina</taxon>
        <taxon>Sordariomycetes</taxon>
        <taxon>Hypocreomycetidae</taxon>
        <taxon>Hypocreales</taxon>
        <taxon>Cordycipitaceae</taxon>
        <taxon>Cordyceps</taxon>
    </lineage>
</organism>
<proteinExistence type="predicted"/>
<keyword evidence="2" id="KW-1185">Reference proteome</keyword>
<reference evidence="1 2" key="1">
    <citation type="journal article" date="2019" name="Appl. Microbiol. Biotechnol.">
        <title>Genome sequence of Isaria javanica and comparative genome analysis insights into family S53 peptidase evolution in fungal entomopathogens.</title>
        <authorList>
            <person name="Lin R."/>
            <person name="Zhang X."/>
            <person name="Xin B."/>
            <person name="Zou M."/>
            <person name="Gao Y."/>
            <person name="Qin F."/>
            <person name="Hu Q."/>
            <person name="Xie B."/>
            <person name="Cheng X."/>
        </authorList>
    </citation>
    <scope>NUCLEOTIDE SEQUENCE [LARGE SCALE GENOMIC DNA]</scope>
    <source>
        <strain evidence="1 2">IJ1G</strain>
    </source>
</reference>
<gene>
    <name evidence="1" type="ORF">IF1G_08537</name>
</gene>